<evidence type="ECO:0000313" key="2">
    <source>
        <dbReference type="Proteomes" id="UP000249526"/>
    </source>
</evidence>
<keyword evidence="2" id="KW-1185">Reference proteome</keyword>
<dbReference type="EMBL" id="KZ825086">
    <property type="protein sequence ID" value="RAH52238.1"/>
    <property type="molecule type" value="Genomic_DNA"/>
</dbReference>
<dbReference type="AlphaFoldDB" id="A0A8G1VIZ9"/>
<evidence type="ECO:0000313" key="1">
    <source>
        <dbReference type="EMBL" id="RAH52238.1"/>
    </source>
</evidence>
<name>A0A8G1VIZ9_9EURO</name>
<proteinExistence type="predicted"/>
<dbReference type="RefSeq" id="XP_025510160.1">
    <property type="nucleotide sequence ID" value="XM_025661961.1"/>
</dbReference>
<reference evidence="1 2" key="1">
    <citation type="submission" date="2018-02" db="EMBL/GenBank/DDBJ databases">
        <title>The genomes of Aspergillus section Nigri reveals drivers in fungal speciation.</title>
        <authorList>
            <consortium name="DOE Joint Genome Institute"/>
            <person name="Vesth T.C."/>
            <person name="Nybo J."/>
            <person name="Theobald S."/>
            <person name="Brandl J."/>
            <person name="Frisvad J.C."/>
            <person name="Nielsen K.F."/>
            <person name="Lyhne E.K."/>
            <person name="Kogle M.E."/>
            <person name="Kuo A."/>
            <person name="Riley R."/>
            <person name="Clum A."/>
            <person name="Nolan M."/>
            <person name="Lipzen A."/>
            <person name="Salamov A."/>
            <person name="Henrissat B."/>
            <person name="Wiebenga A."/>
            <person name="De vries R.P."/>
            <person name="Grigoriev I.V."/>
            <person name="Mortensen U.H."/>
            <person name="Andersen M.R."/>
            <person name="Baker S.E."/>
        </authorList>
    </citation>
    <scope>NUCLEOTIDE SEQUENCE [LARGE SCALE GENOMIC DNA]</scope>
    <source>
        <strain evidence="1 2">CBS 112811</strain>
    </source>
</reference>
<sequence>MALKAIGCLHLPKLSSYQQRGPWGCNMDFNECRVSPTVSTGHGSATTNQTRGESGLVHDELVQTFPPHLTREVVFHPTPGNRYQAIRSLDCWSRAFLPVNSSFCTAANSSLRLNSPSSLSKFLINPPRGQIGALSPTVISLTWTSGTLR</sequence>
<gene>
    <name evidence="1" type="ORF">BO85DRAFT_464001</name>
</gene>
<protein>
    <submittedName>
        <fullName evidence="1">Uncharacterized protein</fullName>
    </submittedName>
</protein>
<dbReference type="GeneID" id="37165363"/>
<dbReference type="Proteomes" id="UP000249526">
    <property type="component" value="Unassembled WGS sequence"/>
</dbReference>
<accession>A0A8G1VIZ9</accession>
<organism evidence="1 2">
    <name type="scientific">Aspergillus piperis CBS 112811</name>
    <dbReference type="NCBI Taxonomy" id="1448313"/>
    <lineage>
        <taxon>Eukaryota</taxon>
        <taxon>Fungi</taxon>
        <taxon>Dikarya</taxon>
        <taxon>Ascomycota</taxon>
        <taxon>Pezizomycotina</taxon>
        <taxon>Eurotiomycetes</taxon>
        <taxon>Eurotiomycetidae</taxon>
        <taxon>Eurotiales</taxon>
        <taxon>Aspergillaceae</taxon>
        <taxon>Aspergillus</taxon>
        <taxon>Aspergillus subgen. Circumdati</taxon>
    </lineage>
</organism>